<evidence type="ECO:0000256" key="1">
    <source>
        <dbReference type="SAM" id="MobiDB-lite"/>
    </source>
</evidence>
<feature type="compositionally biased region" description="Low complexity" evidence="1">
    <location>
        <begin position="38"/>
        <end position="59"/>
    </location>
</feature>
<feature type="compositionally biased region" description="Basic residues" evidence="1">
    <location>
        <begin position="71"/>
        <end position="81"/>
    </location>
</feature>
<evidence type="ECO:0000313" key="2">
    <source>
        <dbReference type="EMBL" id="KAJ2743955.1"/>
    </source>
</evidence>
<name>A0A9W8GTZ3_9FUNG</name>
<feature type="non-terminal residue" evidence="2">
    <location>
        <position position="1"/>
    </location>
</feature>
<proteinExistence type="predicted"/>
<organism evidence="2 3">
    <name type="scientific">Coemansia pectinata</name>
    <dbReference type="NCBI Taxonomy" id="1052879"/>
    <lineage>
        <taxon>Eukaryota</taxon>
        <taxon>Fungi</taxon>
        <taxon>Fungi incertae sedis</taxon>
        <taxon>Zoopagomycota</taxon>
        <taxon>Kickxellomycotina</taxon>
        <taxon>Kickxellomycetes</taxon>
        <taxon>Kickxellales</taxon>
        <taxon>Kickxellaceae</taxon>
        <taxon>Coemansia</taxon>
    </lineage>
</organism>
<evidence type="ECO:0000313" key="3">
    <source>
        <dbReference type="Proteomes" id="UP001140011"/>
    </source>
</evidence>
<sequence length="81" mass="8637">RRLFNRNEAAVMNFWRIVNNLCETGDIPEALKRSTPRTTGAAAGVSTAAASTSSMTLRSASKRAATTGRRAPTKRSRNGAA</sequence>
<dbReference type="OrthoDB" id="5596236at2759"/>
<comment type="caution">
    <text evidence="2">The sequence shown here is derived from an EMBL/GenBank/DDBJ whole genome shotgun (WGS) entry which is preliminary data.</text>
</comment>
<keyword evidence="3" id="KW-1185">Reference proteome</keyword>
<dbReference type="AlphaFoldDB" id="A0A9W8GTZ3"/>
<feature type="region of interest" description="Disordered" evidence="1">
    <location>
        <begin position="32"/>
        <end position="81"/>
    </location>
</feature>
<accession>A0A9W8GTZ3</accession>
<dbReference type="Proteomes" id="UP001140011">
    <property type="component" value="Unassembled WGS sequence"/>
</dbReference>
<gene>
    <name evidence="2" type="ORF">GGI19_006643</name>
</gene>
<protein>
    <submittedName>
        <fullName evidence="2">Uncharacterized protein</fullName>
    </submittedName>
</protein>
<dbReference type="EMBL" id="JANBUH010001604">
    <property type="protein sequence ID" value="KAJ2743955.1"/>
    <property type="molecule type" value="Genomic_DNA"/>
</dbReference>
<reference evidence="2" key="1">
    <citation type="submission" date="2022-07" db="EMBL/GenBank/DDBJ databases">
        <title>Phylogenomic reconstructions and comparative analyses of Kickxellomycotina fungi.</title>
        <authorList>
            <person name="Reynolds N.K."/>
            <person name="Stajich J.E."/>
            <person name="Barry K."/>
            <person name="Grigoriev I.V."/>
            <person name="Crous P."/>
            <person name="Smith M.E."/>
        </authorList>
    </citation>
    <scope>NUCLEOTIDE SEQUENCE</scope>
    <source>
        <strain evidence="2">BCRC 34297</strain>
    </source>
</reference>